<evidence type="ECO:0000259" key="1">
    <source>
        <dbReference type="Pfam" id="PF12680"/>
    </source>
</evidence>
<comment type="caution">
    <text evidence="2">The sequence shown here is derived from an EMBL/GenBank/DDBJ whole genome shotgun (WGS) entry which is preliminary data.</text>
</comment>
<dbReference type="SUPFAM" id="SSF54427">
    <property type="entry name" value="NTF2-like"/>
    <property type="match status" value="1"/>
</dbReference>
<protein>
    <submittedName>
        <fullName evidence="2">Ketosteroid isomerase</fullName>
    </submittedName>
</protein>
<evidence type="ECO:0000313" key="3">
    <source>
        <dbReference type="Proteomes" id="UP000471501"/>
    </source>
</evidence>
<dbReference type="AlphaFoldDB" id="A0A6I4P138"/>
<dbReference type="Pfam" id="PF12680">
    <property type="entry name" value="SnoaL_2"/>
    <property type="match status" value="1"/>
</dbReference>
<dbReference type="EMBL" id="WSTB01000019">
    <property type="protein sequence ID" value="MWB96814.1"/>
    <property type="molecule type" value="Genomic_DNA"/>
</dbReference>
<dbReference type="InterPro" id="IPR037401">
    <property type="entry name" value="SnoaL-like"/>
</dbReference>
<accession>A0A6I4P138</accession>
<keyword evidence="3" id="KW-1185">Reference proteome</keyword>
<dbReference type="Gene3D" id="3.10.450.50">
    <property type="match status" value="1"/>
</dbReference>
<dbReference type="Proteomes" id="UP000471501">
    <property type="component" value="Unassembled WGS sequence"/>
</dbReference>
<evidence type="ECO:0000313" key="2">
    <source>
        <dbReference type="EMBL" id="MWB96814.1"/>
    </source>
</evidence>
<proteinExistence type="predicted"/>
<sequence>MTATLKDLIKKAYSGFNDRDIDKALSTMHPDVEWPKAFEGGYVKGHDAIREYWTRQWGEINPNVEPVGFDNRANGTVEIEVHQKVKDLEGNIVFDGVVKHIYTLEDDLLRKMDIE</sequence>
<organism evidence="2 3">
    <name type="scientific">Flavobacterium hydrocarbonoxydans</name>
    <dbReference type="NCBI Taxonomy" id="2683249"/>
    <lineage>
        <taxon>Bacteria</taxon>
        <taxon>Pseudomonadati</taxon>
        <taxon>Bacteroidota</taxon>
        <taxon>Flavobacteriia</taxon>
        <taxon>Flavobacteriales</taxon>
        <taxon>Flavobacteriaceae</taxon>
        <taxon>Flavobacterium</taxon>
    </lineage>
</organism>
<dbReference type="GO" id="GO:0016853">
    <property type="term" value="F:isomerase activity"/>
    <property type="evidence" value="ECO:0007669"/>
    <property type="project" value="UniProtKB-KW"/>
</dbReference>
<dbReference type="InterPro" id="IPR032710">
    <property type="entry name" value="NTF2-like_dom_sf"/>
</dbReference>
<gene>
    <name evidence="2" type="ORF">GON26_20825</name>
</gene>
<keyword evidence="2" id="KW-0413">Isomerase</keyword>
<feature type="domain" description="SnoaL-like" evidence="1">
    <location>
        <begin position="10"/>
        <end position="108"/>
    </location>
</feature>
<reference evidence="2 3" key="1">
    <citation type="submission" date="2019-12" db="EMBL/GenBank/DDBJ databases">
        <authorList>
            <person name="Kim Y.S."/>
        </authorList>
    </citation>
    <scope>NUCLEOTIDE SEQUENCE [LARGE SCALE GENOMIC DNA]</scope>
    <source>
        <strain evidence="2 3">GA093</strain>
    </source>
</reference>
<name>A0A6I4P138_9FLAO</name>